<dbReference type="GO" id="GO:0016811">
    <property type="term" value="F:hydrolase activity, acting on carbon-nitrogen (but not peptide) bonds, in linear amides"/>
    <property type="evidence" value="ECO:0007669"/>
    <property type="project" value="InterPro"/>
</dbReference>
<dbReference type="Pfam" id="PF05875">
    <property type="entry name" value="Ceramidase"/>
    <property type="match status" value="1"/>
</dbReference>
<dbReference type="GO" id="GO:0046514">
    <property type="term" value="P:ceramide catabolic process"/>
    <property type="evidence" value="ECO:0007669"/>
    <property type="project" value="TreeGrafter"/>
</dbReference>
<evidence type="ECO:0000313" key="11">
    <source>
        <dbReference type="Proteomes" id="UP001392437"/>
    </source>
</evidence>
<keyword evidence="11" id="KW-1185">Reference proteome</keyword>
<dbReference type="AlphaFoldDB" id="A0AAW0QPB1"/>
<feature type="transmembrane region" description="Helical" evidence="9">
    <location>
        <begin position="74"/>
        <end position="93"/>
    </location>
</feature>
<feature type="transmembrane region" description="Helical" evidence="9">
    <location>
        <begin position="153"/>
        <end position="175"/>
    </location>
</feature>
<feature type="binding site" evidence="8">
    <location>
        <position position="90"/>
    </location>
    <ligand>
        <name>Zn(2+)</name>
        <dbReference type="ChEBI" id="CHEBI:29105"/>
        <note>catalytic</note>
    </ligand>
</feature>
<name>A0AAW0QPB1_9PEZI</name>
<feature type="transmembrane region" description="Helical" evidence="9">
    <location>
        <begin position="99"/>
        <end position="117"/>
    </location>
</feature>
<feature type="binding site" evidence="8">
    <location>
        <position position="234"/>
    </location>
    <ligand>
        <name>Zn(2+)</name>
        <dbReference type="ChEBI" id="CHEBI:29105"/>
        <note>catalytic</note>
    </ligand>
</feature>
<evidence type="ECO:0000256" key="8">
    <source>
        <dbReference type="PIRSR" id="PIRSR608901-2"/>
    </source>
</evidence>
<evidence type="ECO:0000256" key="4">
    <source>
        <dbReference type="ARBA" id="ARBA00022801"/>
    </source>
</evidence>
<keyword evidence="7" id="KW-0106">Calcium</keyword>
<dbReference type="EMBL" id="JAQQWP010000009">
    <property type="protein sequence ID" value="KAK8101271.1"/>
    <property type="molecule type" value="Genomic_DNA"/>
</dbReference>
<accession>A0AAW0QPB1</accession>
<feature type="binding site" evidence="8">
    <location>
        <position position="238"/>
    </location>
    <ligand>
        <name>Zn(2+)</name>
        <dbReference type="ChEBI" id="CHEBI:29105"/>
        <note>catalytic</note>
    </ligand>
</feature>
<feature type="binding site" evidence="7">
    <location>
        <position position="41"/>
    </location>
    <ligand>
        <name>Ca(2+)</name>
        <dbReference type="ChEBI" id="CHEBI:29108"/>
    </ligand>
</feature>
<evidence type="ECO:0008006" key="12">
    <source>
        <dbReference type="Google" id="ProtNLM"/>
    </source>
</evidence>
<keyword evidence="3 9" id="KW-0812">Transmembrane</keyword>
<evidence type="ECO:0000256" key="1">
    <source>
        <dbReference type="ARBA" id="ARBA00004141"/>
    </source>
</evidence>
<dbReference type="GO" id="GO:0046872">
    <property type="term" value="F:metal ion binding"/>
    <property type="evidence" value="ECO:0007669"/>
    <property type="project" value="UniProtKB-KW"/>
</dbReference>
<dbReference type="Proteomes" id="UP001392437">
    <property type="component" value="Unassembled WGS sequence"/>
</dbReference>
<keyword evidence="7" id="KW-0479">Metal-binding</keyword>
<sequence length="278" mass="32189">MGHHNRHFGGDRYALLGAWSPPTSTANFCEEDYIVTRYIAEFMNSMTNLPYVYFALRYMYGPGSRGLFRPRTDFMSVSLLILGICSFLFHASLRHTMQYADELGMLGLAWALLQGILTVRGRASSNDRLVNMTLNIVFPLFAAFYVWTGKIIYHASAFFIMMVLIVIRVAHLFYFRKPAFPEVRMRAWKARGRVSLALLVLAYGLWNVDLEFCAELRLLRERVGLPWAWLFELHGWWHIMTAMSASQFMDTVRELQEVFAEEEAVKEESVKEEKPRVG</sequence>
<keyword evidence="4" id="KW-0378">Hydrolase</keyword>
<comment type="cofactor">
    <cofactor evidence="8">
        <name>Zn(2+)</name>
        <dbReference type="ChEBI" id="CHEBI:29105"/>
    </cofactor>
</comment>
<feature type="transmembrane region" description="Helical" evidence="9">
    <location>
        <begin position="129"/>
        <end position="147"/>
    </location>
</feature>
<dbReference type="GO" id="GO:0005789">
    <property type="term" value="C:endoplasmic reticulum membrane"/>
    <property type="evidence" value="ECO:0007669"/>
    <property type="project" value="TreeGrafter"/>
</dbReference>
<keyword evidence="8" id="KW-0862">Zinc</keyword>
<evidence type="ECO:0000256" key="3">
    <source>
        <dbReference type="ARBA" id="ARBA00022692"/>
    </source>
</evidence>
<proteinExistence type="inferred from homology"/>
<dbReference type="PANTHER" id="PTHR46187:SF1">
    <property type="entry name" value="ALKALINE PHYTOCERAMIDASE"/>
    <property type="match status" value="1"/>
</dbReference>
<evidence type="ECO:0000256" key="9">
    <source>
        <dbReference type="SAM" id="Phobius"/>
    </source>
</evidence>
<comment type="caution">
    <text evidence="10">The sequence shown here is derived from an EMBL/GenBank/DDBJ whole genome shotgun (WGS) entry which is preliminary data.</text>
</comment>
<evidence type="ECO:0000256" key="5">
    <source>
        <dbReference type="ARBA" id="ARBA00022989"/>
    </source>
</evidence>
<evidence type="ECO:0000313" key="10">
    <source>
        <dbReference type="EMBL" id="KAK8101271.1"/>
    </source>
</evidence>
<keyword evidence="6 9" id="KW-0472">Membrane</keyword>
<dbReference type="PANTHER" id="PTHR46187">
    <property type="entry name" value="ALKALINE CERAMIDASE 3"/>
    <property type="match status" value="1"/>
</dbReference>
<feature type="binding site" evidence="7">
    <location>
        <position position="30"/>
    </location>
    <ligand>
        <name>Ca(2+)</name>
        <dbReference type="ChEBI" id="CHEBI:29108"/>
    </ligand>
</feature>
<evidence type="ECO:0000256" key="7">
    <source>
        <dbReference type="PIRSR" id="PIRSR608901-1"/>
    </source>
</evidence>
<dbReference type="InterPro" id="IPR008901">
    <property type="entry name" value="ACER"/>
</dbReference>
<reference evidence="10 11" key="1">
    <citation type="submission" date="2023-01" db="EMBL/GenBank/DDBJ databases">
        <title>Analysis of 21 Apiospora genomes using comparative genomics revels a genus with tremendous synthesis potential of carbohydrate active enzymes and secondary metabolites.</title>
        <authorList>
            <person name="Sorensen T."/>
        </authorList>
    </citation>
    <scope>NUCLEOTIDE SEQUENCE [LARGE SCALE GENOMIC DNA]</scope>
    <source>
        <strain evidence="10 11">CBS 117206</strain>
    </source>
</reference>
<organism evidence="10 11">
    <name type="scientific">Apiospora kogelbergensis</name>
    <dbReference type="NCBI Taxonomy" id="1337665"/>
    <lineage>
        <taxon>Eukaryota</taxon>
        <taxon>Fungi</taxon>
        <taxon>Dikarya</taxon>
        <taxon>Ascomycota</taxon>
        <taxon>Pezizomycotina</taxon>
        <taxon>Sordariomycetes</taxon>
        <taxon>Xylariomycetidae</taxon>
        <taxon>Amphisphaeriales</taxon>
        <taxon>Apiosporaceae</taxon>
        <taxon>Apiospora</taxon>
    </lineage>
</organism>
<keyword evidence="5 9" id="KW-1133">Transmembrane helix</keyword>
<evidence type="ECO:0000256" key="6">
    <source>
        <dbReference type="ARBA" id="ARBA00023136"/>
    </source>
</evidence>
<comment type="similarity">
    <text evidence="2">Belongs to the alkaline ceramidase family.</text>
</comment>
<protein>
    <recommendedName>
        <fullName evidence="12">Ceramidase</fullName>
    </recommendedName>
</protein>
<comment type="subcellular location">
    <subcellularLocation>
        <location evidence="1">Membrane</location>
        <topology evidence="1">Multi-pass membrane protein</topology>
    </subcellularLocation>
</comment>
<evidence type="ECO:0000256" key="2">
    <source>
        <dbReference type="ARBA" id="ARBA00009780"/>
    </source>
</evidence>
<dbReference type="GO" id="GO:0046513">
    <property type="term" value="P:ceramide biosynthetic process"/>
    <property type="evidence" value="ECO:0007669"/>
    <property type="project" value="TreeGrafter"/>
</dbReference>
<gene>
    <name evidence="10" type="ORF">PG999_011645</name>
</gene>